<proteinExistence type="predicted"/>
<feature type="region of interest" description="Disordered" evidence="1">
    <location>
        <begin position="144"/>
        <end position="177"/>
    </location>
</feature>
<reference evidence="4" key="1">
    <citation type="journal article" date="2020" name="Nat. Commun.">
        <title>Genome assembly of wild tea tree DASZ reveals pedigree and selection history of tea varieties.</title>
        <authorList>
            <person name="Zhang W."/>
            <person name="Zhang Y."/>
            <person name="Qiu H."/>
            <person name="Guo Y."/>
            <person name="Wan H."/>
            <person name="Zhang X."/>
            <person name="Scossa F."/>
            <person name="Alseekh S."/>
            <person name="Zhang Q."/>
            <person name="Wang P."/>
            <person name="Xu L."/>
            <person name="Schmidt M.H."/>
            <person name="Jia X."/>
            <person name="Li D."/>
            <person name="Zhu A."/>
            <person name="Guo F."/>
            <person name="Chen W."/>
            <person name="Ni D."/>
            <person name="Usadel B."/>
            <person name="Fernie A.R."/>
            <person name="Wen W."/>
        </authorList>
    </citation>
    <scope>NUCLEOTIDE SEQUENCE [LARGE SCALE GENOMIC DNA]</scope>
    <source>
        <strain evidence="4">cv. G240</strain>
    </source>
</reference>
<organism evidence="3 4">
    <name type="scientific">Camellia sinensis</name>
    <name type="common">Tea plant</name>
    <name type="synonym">Thea sinensis</name>
    <dbReference type="NCBI Taxonomy" id="4442"/>
    <lineage>
        <taxon>Eukaryota</taxon>
        <taxon>Viridiplantae</taxon>
        <taxon>Streptophyta</taxon>
        <taxon>Embryophyta</taxon>
        <taxon>Tracheophyta</taxon>
        <taxon>Spermatophyta</taxon>
        <taxon>Magnoliopsida</taxon>
        <taxon>eudicotyledons</taxon>
        <taxon>Gunneridae</taxon>
        <taxon>Pentapetalae</taxon>
        <taxon>asterids</taxon>
        <taxon>Ericales</taxon>
        <taxon>Theaceae</taxon>
        <taxon>Camellia</taxon>
    </lineage>
</organism>
<evidence type="ECO:0008006" key="5">
    <source>
        <dbReference type="Google" id="ProtNLM"/>
    </source>
</evidence>
<feature type="compositionally biased region" description="Acidic residues" evidence="1">
    <location>
        <begin position="149"/>
        <end position="173"/>
    </location>
</feature>
<dbReference type="Proteomes" id="UP000593564">
    <property type="component" value="Unassembled WGS sequence"/>
</dbReference>
<reference evidence="3 4" key="2">
    <citation type="submission" date="2020-07" db="EMBL/GenBank/DDBJ databases">
        <title>Genome assembly of wild tea tree DASZ reveals pedigree and selection history of tea varieties.</title>
        <authorList>
            <person name="Zhang W."/>
        </authorList>
    </citation>
    <scope>NUCLEOTIDE SEQUENCE [LARGE SCALE GENOMIC DNA]</scope>
    <source>
        <strain evidence="4">cv. G240</strain>
        <tissue evidence="3">Leaf</tissue>
    </source>
</reference>
<accession>A0A7J7HLA1</accession>
<dbReference type="PANTHER" id="PTHR36595">
    <property type="entry name" value="TRANSMEMBRANE PROTEIN"/>
    <property type="match status" value="1"/>
</dbReference>
<feature type="transmembrane region" description="Helical" evidence="2">
    <location>
        <begin position="7"/>
        <end position="32"/>
    </location>
</feature>
<sequence length="205" mass="23470">MKTIRVITLITLLLFPAIRRVFLLFSFVLSSLSLSHHHSLFVSKFVSAVTKSGNLVLFFVFNFIIIAIFLLGSSKTSSEDHFDSFSYLPPLVCEVESQPDKAKVDDYNDDNDEFVPRLAYVKYKQGKEFLLECFDNEDDSHGFHGCDGHEEDNDDEGGGDDDDDVSSENDENEDLKRKVEEFIAKNNKKWREELVNDECLWIVPA</sequence>
<name>A0A7J7HLA1_CAMSI</name>
<comment type="caution">
    <text evidence="3">The sequence shown here is derived from an EMBL/GenBank/DDBJ whole genome shotgun (WGS) entry which is preliminary data.</text>
</comment>
<feature type="transmembrane region" description="Helical" evidence="2">
    <location>
        <begin position="52"/>
        <end position="72"/>
    </location>
</feature>
<evidence type="ECO:0000256" key="2">
    <source>
        <dbReference type="SAM" id="Phobius"/>
    </source>
</evidence>
<evidence type="ECO:0000256" key="1">
    <source>
        <dbReference type="SAM" id="MobiDB-lite"/>
    </source>
</evidence>
<dbReference type="EMBL" id="JACBKZ010000004">
    <property type="protein sequence ID" value="KAF5953011.1"/>
    <property type="molecule type" value="Genomic_DNA"/>
</dbReference>
<gene>
    <name evidence="3" type="ORF">HYC85_010955</name>
</gene>
<protein>
    <recommendedName>
        <fullName evidence="5">Transmembrane protein</fullName>
    </recommendedName>
</protein>
<dbReference type="AlphaFoldDB" id="A0A7J7HLA1"/>
<keyword evidence="2" id="KW-0812">Transmembrane</keyword>
<dbReference type="PANTHER" id="PTHR36595:SF2">
    <property type="entry name" value="SERINE_THREONINE-PROTEIN KINASE FHKB-RELATED"/>
    <property type="match status" value="1"/>
</dbReference>
<keyword evidence="2" id="KW-0472">Membrane</keyword>
<keyword evidence="2" id="KW-1133">Transmembrane helix</keyword>
<keyword evidence="4" id="KW-1185">Reference proteome</keyword>
<evidence type="ECO:0000313" key="4">
    <source>
        <dbReference type="Proteomes" id="UP000593564"/>
    </source>
</evidence>
<evidence type="ECO:0000313" key="3">
    <source>
        <dbReference type="EMBL" id="KAF5953011.1"/>
    </source>
</evidence>